<dbReference type="SMART" id="SM00304">
    <property type="entry name" value="HAMP"/>
    <property type="match status" value="1"/>
</dbReference>
<evidence type="ECO:0000259" key="5">
    <source>
        <dbReference type="PROSITE" id="PS50111"/>
    </source>
</evidence>
<dbReference type="Pfam" id="PF00015">
    <property type="entry name" value="MCPsignal"/>
    <property type="match status" value="1"/>
</dbReference>
<dbReference type="GO" id="GO:0016020">
    <property type="term" value="C:membrane"/>
    <property type="evidence" value="ECO:0007669"/>
    <property type="project" value="InterPro"/>
</dbReference>
<evidence type="ECO:0000256" key="2">
    <source>
        <dbReference type="ARBA" id="ARBA00029447"/>
    </source>
</evidence>
<dbReference type="PANTHER" id="PTHR32089">
    <property type="entry name" value="METHYL-ACCEPTING CHEMOTAXIS PROTEIN MCPB"/>
    <property type="match status" value="1"/>
</dbReference>
<evidence type="ECO:0000313" key="7">
    <source>
        <dbReference type="EMBL" id="TGK96552.1"/>
    </source>
</evidence>
<dbReference type="Proteomes" id="UP000297891">
    <property type="component" value="Unassembled WGS sequence"/>
</dbReference>
<evidence type="ECO:0000256" key="3">
    <source>
        <dbReference type="PROSITE-ProRule" id="PRU00284"/>
    </source>
</evidence>
<dbReference type="PROSITE" id="PS50111">
    <property type="entry name" value="CHEMOTAXIS_TRANSDUC_2"/>
    <property type="match status" value="1"/>
</dbReference>
<gene>
    <name evidence="7" type="ORF">EHQ30_08120</name>
</gene>
<proteinExistence type="inferred from homology"/>
<keyword evidence="8" id="KW-1185">Reference proteome</keyword>
<keyword evidence="4" id="KW-0812">Transmembrane</keyword>
<feature type="domain" description="HAMP" evidence="6">
    <location>
        <begin position="233"/>
        <end position="286"/>
    </location>
</feature>
<sequence>MIKNGTNQNRKSYGFMISYLLITNLDPLFFFLGMFLLFGLENFEAILRILIYLAPPIIGLHAVLFYFKNHKFHKQMRRPEGIIYTEKELSFIRGFSKAGALNILSTNVGGPILTMLLAYHYGLVKTYGEVFFFIIQGILLAMSISSFFYIVVEKKLYDVYNRLNLPPLSLFANLLFPVFSTFVLEYFVFAFYVYSEFRSQVDPKQLESICIGLSIFILFMIAVLFLVLWKLTGNTSATIRNVSSMLKAFADGDLRSEIKTDQTKNEIGLISIYLNEAKTKLNRLITSITNHSARIEGEAKKLEVLSGDSAEHSQIQAASLEEVAAALEENGSSINGIYSDALEQKKLTASTNDSIIHLFTLSSGLKQVSLHAKETTDSVEAEVSKSANSILTTIRSIEEVDKNAIEIGKILIIIKEISEQVNLLALNASIEAARAGDMGKGFAVVASEVGKLAERTASSTKTISELIKRVTASTKQSVESIQEANQTFKYLSESVVDIIDSINKVNEANLEQIAEVEEIRKQSENIVDRSSSVSSATEEQKKVNEEMSVSVHNLANDTAKLSLMSEKTAKSSAELNSLILELNRELSLFKL</sequence>
<keyword evidence="4" id="KW-1133">Transmembrane helix</keyword>
<feature type="transmembrane region" description="Helical" evidence="4">
    <location>
        <begin position="45"/>
        <end position="67"/>
    </location>
</feature>
<feature type="transmembrane region" description="Helical" evidence="4">
    <location>
        <begin position="206"/>
        <end position="229"/>
    </location>
</feature>
<evidence type="ECO:0000256" key="1">
    <source>
        <dbReference type="ARBA" id="ARBA00023224"/>
    </source>
</evidence>
<name>A0A2M9Y4G2_9LEPT</name>
<dbReference type="InterPro" id="IPR004089">
    <property type="entry name" value="MCPsignal_dom"/>
</dbReference>
<reference evidence="7" key="1">
    <citation type="journal article" date="2019" name="PLoS Negl. Trop. Dis.">
        <title>Revisiting the worldwide diversity of Leptospira species in the environment.</title>
        <authorList>
            <person name="Vincent A.T."/>
            <person name="Schiettekatte O."/>
            <person name="Bourhy P."/>
            <person name="Veyrier F.J."/>
            <person name="Picardeau M."/>
        </authorList>
    </citation>
    <scope>NUCLEOTIDE SEQUENCE [LARGE SCALE GENOMIC DNA]</scope>
    <source>
        <strain evidence="7">201800277</strain>
    </source>
</reference>
<dbReference type="SMART" id="SM00283">
    <property type="entry name" value="MA"/>
    <property type="match status" value="1"/>
</dbReference>
<dbReference type="PROSITE" id="PS50885">
    <property type="entry name" value="HAMP"/>
    <property type="match status" value="1"/>
</dbReference>
<feature type="transmembrane region" description="Helical" evidence="4">
    <location>
        <begin position="130"/>
        <end position="150"/>
    </location>
</feature>
<keyword evidence="1 3" id="KW-0807">Transducer</keyword>
<dbReference type="EMBL" id="RQFP01000001">
    <property type="protein sequence ID" value="TGK96552.1"/>
    <property type="molecule type" value="Genomic_DNA"/>
</dbReference>
<evidence type="ECO:0000259" key="6">
    <source>
        <dbReference type="PROSITE" id="PS50885"/>
    </source>
</evidence>
<dbReference type="InterPro" id="IPR003660">
    <property type="entry name" value="HAMP_dom"/>
</dbReference>
<dbReference type="PANTHER" id="PTHR32089:SF112">
    <property type="entry name" value="LYSOZYME-LIKE PROTEIN-RELATED"/>
    <property type="match status" value="1"/>
</dbReference>
<organism evidence="7 8">
    <name type="scientific">Leptospira brenneri</name>
    <dbReference type="NCBI Taxonomy" id="2023182"/>
    <lineage>
        <taxon>Bacteria</taxon>
        <taxon>Pseudomonadati</taxon>
        <taxon>Spirochaetota</taxon>
        <taxon>Spirochaetia</taxon>
        <taxon>Leptospirales</taxon>
        <taxon>Leptospiraceae</taxon>
        <taxon>Leptospira</taxon>
    </lineage>
</organism>
<dbReference type="OrthoDB" id="1115140at2"/>
<evidence type="ECO:0000256" key="4">
    <source>
        <dbReference type="SAM" id="Phobius"/>
    </source>
</evidence>
<feature type="transmembrane region" description="Helical" evidence="4">
    <location>
        <begin position="170"/>
        <end position="194"/>
    </location>
</feature>
<comment type="caution">
    <text evidence="7">The sequence shown here is derived from an EMBL/GenBank/DDBJ whole genome shotgun (WGS) entry which is preliminary data.</text>
</comment>
<evidence type="ECO:0000313" key="8">
    <source>
        <dbReference type="Proteomes" id="UP000297891"/>
    </source>
</evidence>
<feature type="domain" description="Methyl-accepting transducer" evidence="5">
    <location>
        <begin position="291"/>
        <end position="555"/>
    </location>
</feature>
<keyword evidence="4" id="KW-0472">Membrane</keyword>
<dbReference type="AlphaFoldDB" id="A0A2M9Y4G2"/>
<dbReference type="SUPFAM" id="SSF58104">
    <property type="entry name" value="Methyl-accepting chemotaxis protein (MCP) signaling domain"/>
    <property type="match status" value="1"/>
</dbReference>
<dbReference type="GO" id="GO:0007165">
    <property type="term" value="P:signal transduction"/>
    <property type="evidence" value="ECO:0007669"/>
    <property type="project" value="UniProtKB-KW"/>
</dbReference>
<protein>
    <submittedName>
        <fullName evidence="7">Methyl-accepting chemotaxis protein</fullName>
    </submittedName>
</protein>
<feature type="transmembrane region" description="Helical" evidence="4">
    <location>
        <begin position="12"/>
        <end position="39"/>
    </location>
</feature>
<dbReference type="Gene3D" id="1.10.287.950">
    <property type="entry name" value="Methyl-accepting chemotaxis protein"/>
    <property type="match status" value="1"/>
</dbReference>
<comment type="similarity">
    <text evidence="2">Belongs to the methyl-accepting chemotaxis (MCP) protein family.</text>
</comment>
<accession>A0A2M9Y4G2</accession>
<dbReference type="RefSeq" id="WP_100789730.1">
    <property type="nucleotide sequence ID" value="NZ_NPDQ01000002.1"/>
</dbReference>